<dbReference type="PANTHER" id="PTHR30097">
    <property type="entry name" value="CATION EFFLUX SYSTEM PROTEIN CUSB"/>
    <property type="match status" value="1"/>
</dbReference>
<dbReference type="PROSITE" id="PS51257">
    <property type="entry name" value="PROKAR_LIPOPROTEIN"/>
    <property type="match status" value="1"/>
</dbReference>
<evidence type="ECO:0000313" key="7">
    <source>
        <dbReference type="EMBL" id="TCL66024.1"/>
    </source>
</evidence>
<dbReference type="InterPro" id="IPR058792">
    <property type="entry name" value="Beta-barrel_RND_2"/>
</dbReference>
<dbReference type="GO" id="GO:0060003">
    <property type="term" value="P:copper ion export"/>
    <property type="evidence" value="ECO:0007669"/>
    <property type="project" value="TreeGrafter"/>
</dbReference>
<dbReference type="InterPro" id="IPR051909">
    <property type="entry name" value="MFP_Cation_Efflux"/>
</dbReference>
<dbReference type="InterPro" id="IPR058647">
    <property type="entry name" value="BSH_CzcB-like"/>
</dbReference>
<dbReference type="Gene3D" id="6.10.140.1990">
    <property type="match status" value="1"/>
</dbReference>
<evidence type="ECO:0000259" key="6">
    <source>
        <dbReference type="Pfam" id="PF25973"/>
    </source>
</evidence>
<feature type="signal peptide" evidence="4">
    <location>
        <begin position="1"/>
        <end position="20"/>
    </location>
</feature>
<feature type="domain" description="CzcB-like barrel-sandwich hybrid" evidence="6">
    <location>
        <begin position="93"/>
        <end position="237"/>
    </location>
</feature>
<dbReference type="Gene3D" id="2.40.420.20">
    <property type="match status" value="1"/>
</dbReference>
<feature type="domain" description="CusB-like beta-barrel" evidence="5">
    <location>
        <begin position="246"/>
        <end position="315"/>
    </location>
</feature>
<dbReference type="GO" id="GO:1990195">
    <property type="term" value="C:macrolide transmembrane transporter complex"/>
    <property type="evidence" value="ECO:0007669"/>
    <property type="project" value="InterPro"/>
</dbReference>
<dbReference type="FunFam" id="2.40.30.170:FF:000010">
    <property type="entry name" value="Efflux RND transporter periplasmic adaptor subunit"/>
    <property type="match status" value="1"/>
</dbReference>
<dbReference type="GO" id="GO:0022857">
    <property type="term" value="F:transmembrane transporter activity"/>
    <property type="evidence" value="ECO:0007669"/>
    <property type="project" value="InterPro"/>
</dbReference>
<dbReference type="InterPro" id="IPR030190">
    <property type="entry name" value="MacA_alpha-hairpin_sf"/>
</dbReference>
<reference evidence="7 8" key="1">
    <citation type="submission" date="2019-03" db="EMBL/GenBank/DDBJ databases">
        <title>Genomic Encyclopedia of Type Strains, Phase IV (KMG-IV): sequencing the most valuable type-strain genomes for metagenomic binning, comparative biology and taxonomic classification.</title>
        <authorList>
            <person name="Goeker M."/>
        </authorList>
    </citation>
    <scope>NUCLEOTIDE SEQUENCE [LARGE SCALE GENOMIC DNA]</scope>
    <source>
        <strain evidence="7 8">DSM 18792</strain>
    </source>
</reference>
<keyword evidence="8" id="KW-1185">Reference proteome</keyword>
<protein>
    <submittedName>
        <fullName evidence="7">Cobalt-zinc-cadmium efflux system membrane fusion protein</fullName>
    </submittedName>
</protein>
<dbReference type="PANTHER" id="PTHR30097:SF4">
    <property type="entry name" value="SLR6042 PROTEIN"/>
    <property type="match status" value="1"/>
</dbReference>
<comment type="caution">
    <text evidence="7">The sequence shown here is derived from an EMBL/GenBank/DDBJ whole genome shotgun (WGS) entry which is preliminary data.</text>
</comment>
<keyword evidence="2" id="KW-0813">Transport</keyword>
<dbReference type="Pfam" id="PF25973">
    <property type="entry name" value="BSH_CzcB"/>
    <property type="match status" value="1"/>
</dbReference>
<accession>A0A4R1RIU1</accession>
<dbReference type="GO" id="GO:1990961">
    <property type="term" value="P:xenobiotic detoxification by transmembrane export across the plasma membrane"/>
    <property type="evidence" value="ECO:0007669"/>
    <property type="project" value="InterPro"/>
</dbReference>
<evidence type="ECO:0000256" key="4">
    <source>
        <dbReference type="SAM" id="SignalP"/>
    </source>
</evidence>
<dbReference type="SUPFAM" id="SSF111369">
    <property type="entry name" value="HlyD-like secretion proteins"/>
    <property type="match status" value="1"/>
</dbReference>
<dbReference type="RefSeq" id="WP_132217517.1">
    <property type="nucleotide sequence ID" value="NZ_OX156936.1"/>
</dbReference>
<dbReference type="OrthoDB" id="9814657at2"/>
<dbReference type="Gene3D" id="2.40.30.170">
    <property type="match status" value="1"/>
</dbReference>
<feature type="region of interest" description="Disordered" evidence="3">
    <location>
        <begin position="27"/>
        <end position="51"/>
    </location>
</feature>
<organism evidence="7 8">
    <name type="scientific">Mariniflexile fucanivorans</name>
    <dbReference type="NCBI Taxonomy" id="264023"/>
    <lineage>
        <taxon>Bacteria</taxon>
        <taxon>Pseudomonadati</taxon>
        <taxon>Bacteroidota</taxon>
        <taxon>Flavobacteriia</taxon>
        <taxon>Flavobacteriales</taxon>
        <taxon>Flavobacteriaceae</taxon>
        <taxon>Mariniflexile</taxon>
    </lineage>
</organism>
<keyword evidence="4" id="KW-0732">Signal</keyword>
<dbReference type="GO" id="GO:0019898">
    <property type="term" value="C:extrinsic component of membrane"/>
    <property type="evidence" value="ECO:0007669"/>
    <property type="project" value="InterPro"/>
</dbReference>
<feature type="compositionally biased region" description="Basic and acidic residues" evidence="3">
    <location>
        <begin position="27"/>
        <end position="50"/>
    </location>
</feature>
<dbReference type="Proteomes" id="UP000295455">
    <property type="component" value="Unassembled WGS sequence"/>
</dbReference>
<dbReference type="GO" id="GO:0015679">
    <property type="term" value="P:plasma membrane copper ion transport"/>
    <property type="evidence" value="ECO:0007669"/>
    <property type="project" value="TreeGrafter"/>
</dbReference>
<name>A0A4R1RIU1_9FLAO</name>
<dbReference type="AlphaFoldDB" id="A0A4R1RIU1"/>
<comment type="similarity">
    <text evidence="1">Belongs to the membrane fusion protein (MFP) (TC 8.A.1) family.</text>
</comment>
<evidence type="ECO:0000256" key="2">
    <source>
        <dbReference type="ARBA" id="ARBA00022448"/>
    </source>
</evidence>
<proteinExistence type="inferred from homology"/>
<evidence type="ECO:0000256" key="3">
    <source>
        <dbReference type="SAM" id="MobiDB-lite"/>
    </source>
</evidence>
<feature type="chain" id="PRO_5020778069" evidence="4">
    <location>
        <begin position="21"/>
        <end position="401"/>
    </location>
</feature>
<dbReference type="NCBIfam" id="TIGR01730">
    <property type="entry name" value="RND_mfp"/>
    <property type="match status" value="1"/>
</dbReference>
<gene>
    <name evidence="7" type="ORF">EV196_10452</name>
</gene>
<dbReference type="InterPro" id="IPR006143">
    <property type="entry name" value="RND_pump_MFP"/>
</dbReference>
<evidence type="ECO:0000256" key="1">
    <source>
        <dbReference type="ARBA" id="ARBA00009477"/>
    </source>
</evidence>
<sequence>MKRKIYKILTLMVLTIFVSACGNKANHNENDGHSHNEEQNTEVKEAHNESEEVMLSQQQFDALKMKIDTLALRNMSGYVEANGSLEVPPQNEAAITTVVGANVVSIEVIEGDKVNKGQVVAYLSHPNIIKLQTDYLNAYSNSNFLKKNYERQQKLYEASVGSGANFQRAEAEYEASKAIVNGLEAQLRLLNVNTTSIRNGTIAQRIALRSPIEGFVQNVEVKTGQYVEPQTELFEIVNTHHVHADLMVFEKDVYKIQKGQKVNFTVQSIPDTELTAEIYSVSKTFEDNPKAVHVHAEIENKKGNLIPGMYIQGKIQVDNTKTRALPESAIIKEGERYYVFSVEKENNDWSFKPIEVILGTKDGDWVSVQFIEDVESNTQFAYNNAYYLNAEMKKGEAEHAH</sequence>
<dbReference type="Pfam" id="PF25954">
    <property type="entry name" value="Beta-barrel_RND_2"/>
    <property type="match status" value="1"/>
</dbReference>
<dbReference type="Gene3D" id="2.40.50.100">
    <property type="match status" value="1"/>
</dbReference>
<dbReference type="GO" id="GO:0030313">
    <property type="term" value="C:cell envelope"/>
    <property type="evidence" value="ECO:0007669"/>
    <property type="project" value="TreeGrafter"/>
</dbReference>
<dbReference type="EMBL" id="SLUP01000004">
    <property type="protein sequence ID" value="TCL66024.1"/>
    <property type="molecule type" value="Genomic_DNA"/>
</dbReference>
<evidence type="ECO:0000313" key="8">
    <source>
        <dbReference type="Proteomes" id="UP000295455"/>
    </source>
</evidence>
<evidence type="ECO:0000259" key="5">
    <source>
        <dbReference type="Pfam" id="PF25954"/>
    </source>
</evidence>